<keyword evidence="2 4" id="KW-0689">Ribosomal protein</keyword>
<evidence type="ECO:0000256" key="2">
    <source>
        <dbReference type="ARBA" id="ARBA00022980"/>
    </source>
</evidence>
<keyword evidence="3 4" id="KW-0687">Ribonucleoprotein</keyword>
<dbReference type="GO" id="GO:0003735">
    <property type="term" value="F:structural constituent of ribosome"/>
    <property type="evidence" value="ECO:0007669"/>
    <property type="project" value="InterPro"/>
</dbReference>
<keyword evidence="6" id="KW-1185">Reference proteome</keyword>
<protein>
    <recommendedName>
        <fullName evidence="7">60S ribosomal protein L38</fullName>
    </recommendedName>
</protein>
<dbReference type="PANTHER" id="PTHR10965:SF14">
    <property type="entry name" value="60S RIBOSOMAL PROTEIN L38"/>
    <property type="match status" value="1"/>
</dbReference>
<proteinExistence type="inferred from homology"/>
<dbReference type="Gene3D" id="3.30.720.90">
    <property type="match status" value="1"/>
</dbReference>
<evidence type="ECO:0000256" key="3">
    <source>
        <dbReference type="ARBA" id="ARBA00023274"/>
    </source>
</evidence>
<evidence type="ECO:0000313" key="5">
    <source>
        <dbReference type="EMBL" id="KAH8484327.1"/>
    </source>
</evidence>
<dbReference type="PANTHER" id="PTHR10965">
    <property type="entry name" value="60S RIBOSOMAL PROTEIN L38"/>
    <property type="match status" value="1"/>
</dbReference>
<comment type="similarity">
    <text evidence="1 4">Belongs to the eukaryotic ribosomal protein eL38 family.</text>
</comment>
<accession>A0A8T2WX50</accession>
<dbReference type="Pfam" id="PF01781">
    <property type="entry name" value="Ribosomal_L38e"/>
    <property type="match status" value="1"/>
</dbReference>
<dbReference type="InterPro" id="IPR002675">
    <property type="entry name" value="Ribosomal_eL38"/>
</dbReference>
<dbReference type="InterPro" id="IPR038464">
    <property type="entry name" value="Ribosomal_eL38_sf"/>
</dbReference>
<name>A0A8T2WX50_POPDE</name>
<dbReference type="AlphaFoldDB" id="A0A8T2WX50"/>
<comment type="caution">
    <text evidence="5">The sequence shown here is derived from an EMBL/GenBank/DDBJ whole genome shotgun (WGS) entry which is preliminary data.</text>
</comment>
<evidence type="ECO:0000313" key="6">
    <source>
        <dbReference type="Proteomes" id="UP000807159"/>
    </source>
</evidence>
<reference evidence="5" key="1">
    <citation type="journal article" date="2021" name="J. Hered.">
        <title>Genome Assembly of Salicaceae Populus deltoides (Eastern Cottonwood) I-69 Based on Nanopore Sequencing and Hi-C Technologies.</title>
        <authorList>
            <person name="Bai S."/>
            <person name="Wu H."/>
            <person name="Zhang J."/>
            <person name="Pan Z."/>
            <person name="Zhao W."/>
            <person name="Li Z."/>
            <person name="Tong C."/>
        </authorList>
    </citation>
    <scope>NUCLEOTIDE SEQUENCE</scope>
    <source>
        <tissue evidence="5">Leaf</tissue>
    </source>
</reference>
<dbReference type="GO" id="GO:0022618">
    <property type="term" value="P:protein-RNA complex assembly"/>
    <property type="evidence" value="ECO:0007669"/>
    <property type="project" value="TreeGrafter"/>
</dbReference>
<organism evidence="5 6">
    <name type="scientific">Populus deltoides</name>
    <name type="common">Eastern poplar</name>
    <name type="synonym">Eastern cottonwood</name>
    <dbReference type="NCBI Taxonomy" id="3696"/>
    <lineage>
        <taxon>Eukaryota</taxon>
        <taxon>Viridiplantae</taxon>
        <taxon>Streptophyta</taxon>
        <taxon>Embryophyta</taxon>
        <taxon>Tracheophyta</taxon>
        <taxon>Spermatophyta</taxon>
        <taxon>Magnoliopsida</taxon>
        <taxon>eudicotyledons</taxon>
        <taxon>Gunneridae</taxon>
        <taxon>Pentapetalae</taxon>
        <taxon>rosids</taxon>
        <taxon>fabids</taxon>
        <taxon>Malpighiales</taxon>
        <taxon>Salicaceae</taxon>
        <taxon>Saliceae</taxon>
        <taxon>Populus</taxon>
    </lineage>
</organism>
<evidence type="ECO:0000256" key="1">
    <source>
        <dbReference type="ARBA" id="ARBA00007803"/>
    </source>
</evidence>
<dbReference type="FunFam" id="3.30.720.90:FF:000001">
    <property type="entry name" value="60S ribosomal protein L38"/>
    <property type="match status" value="1"/>
</dbReference>
<dbReference type="EMBL" id="JACEGQ020000017">
    <property type="protein sequence ID" value="KAH8484327.1"/>
    <property type="molecule type" value="Genomic_DNA"/>
</dbReference>
<sequence length="154" mass="18013">MYSIILSLFAVLDTQPKQIHEIKDFLLTARRKDARSVKIKRSRDVVKFKVRCSKYLYTLCVFDPEKADKLKQSLPPDGKTDFELLLGLYMQFLGNNLHRGSDFRRKLADFRRKLADFGKQFADFRQRVKSCVMVCKQQMRMEVGDWTVIGVEGP</sequence>
<dbReference type="Proteomes" id="UP000807159">
    <property type="component" value="Chromosome 17"/>
</dbReference>
<evidence type="ECO:0008006" key="7">
    <source>
        <dbReference type="Google" id="ProtNLM"/>
    </source>
</evidence>
<dbReference type="GO" id="GO:0006412">
    <property type="term" value="P:translation"/>
    <property type="evidence" value="ECO:0007669"/>
    <property type="project" value="InterPro"/>
</dbReference>
<gene>
    <name evidence="5" type="ORF">H0E87_028682</name>
</gene>
<dbReference type="GO" id="GO:0022625">
    <property type="term" value="C:cytosolic large ribosomal subunit"/>
    <property type="evidence" value="ECO:0007669"/>
    <property type="project" value="TreeGrafter"/>
</dbReference>
<evidence type="ECO:0000256" key="4">
    <source>
        <dbReference type="RuleBase" id="RU003445"/>
    </source>
</evidence>